<dbReference type="InterPro" id="IPR003448">
    <property type="entry name" value="Mopterin_biosynth_MoaE"/>
</dbReference>
<evidence type="ECO:0000256" key="3">
    <source>
        <dbReference type="ARBA" id="ARBA00011950"/>
    </source>
</evidence>
<comment type="pathway">
    <text evidence="1">Cofactor biosynthesis; molybdopterin biosynthesis.</text>
</comment>
<evidence type="ECO:0000313" key="13">
    <source>
        <dbReference type="Proteomes" id="UP000709336"/>
    </source>
</evidence>
<comment type="similarity">
    <text evidence="2">Belongs to the MoaE family.</text>
</comment>
<dbReference type="EMBL" id="JAATNW010000007">
    <property type="protein sequence ID" value="NMH61197.1"/>
    <property type="molecule type" value="Genomic_DNA"/>
</dbReference>
<comment type="caution">
    <text evidence="12">The sequence shown here is derived from an EMBL/GenBank/DDBJ whole genome shotgun (WGS) entry which is preliminary data.</text>
</comment>
<keyword evidence="5" id="KW-0501">Molybdenum cofactor biosynthesis</keyword>
<dbReference type="EC" id="2.8.1.12" evidence="3"/>
<dbReference type="Gene3D" id="3.90.1170.40">
    <property type="entry name" value="Molybdopterin biosynthesis MoaE subunit"/>
    <property type="match status" value="1"/>
</dbReference>
<accession>A0ABX1R6U9</accession>
<name>A0ABX1R6U9_9ALTE</name>
<evidence type="ECO:0000256" key="8">
    <source>
        <dbReference type="ARBA" id="ARBA00030407"/>
    </source>
</evidence>
<comment type="subunit">
    <text evidence="6">Heterotetramer of 2 MoaD subunits and 2 MoaE subunits. Also stable as homodimer. The enzyme changes between these two forms during catalysis.</text>
</comment>
<evidence type="ECO:0000256" key="6">
    <source>
        <dbReference type="ARBA" id="ARBA00026066"/>
    </source>
</evidence>
<dbReference type="Proteomes" id="UP000709336">
    <property type="component" value="Unassembled WGS sequence"/>
</dbReference>
<evidence type="ECO:0000256" key="5">
    <source>
        <dbReference type="ARBA" id="ARBA00023150"/>
    </source>
</evidence>
<evidence type="ECO:0000256" key="2">
    <source>
        <dbReference type="ARBA" id="ARBA00005426"/>
    </source>
</evidence>
<gene>
    <name evidence="12" type="ORF">HCJ96_14290</name>
</gene>
<dbReference type="PANTHER" id="PTHR23404">
    <property type="entry name" value="MOLYBDOPTERIN SYNTHASE RELATED"/>
    <property type="match status" value="1"/>
</dbReference>
<dbReference type="RefSeq" id="WP_169211747.1">
    <property type="nucleotide sequence ID" value="NZ_JAATNW010000007.1"/>
</dbReference>
<dbReference type="SUPFAM" id="SSF54690">
    <property type="entry name" value="Molybdopterin synthase subunit MoaE"/>
    <property type="match status" value="1"/>
</dbReference>
<evidence type="ECO:0000256" key="1">
    <source>
        <dbReference type="ARBA" id="ARBA00005046"/>
    </source>
</evidence>
<keyword evidence="13" id="KW-1185">Reference proteome</keyword>
<reference evidence="12 13" key="1">
    <citation type="submission" date="2020-03" db="EMBL/GenBank/DDBJ databases">
        <title>Alteromonas ponticola sp. nov., isolated from seawater.</title>
        <authorList>
            <person name="Yoon J.-H."/>
            <person name="Kim Y.-O."/>
        </authorList>
    </citation>
    <scope>NUCLEOTIDE SEQUENCE [LARGE SCALE GENOMIC DNA]</scope>
    <source>
        <strain evidence="12 13">MYP5</strain>
    </source>
</reference>
<comment type="catalytic activity">
    <reaction evidence="11">
        <text>2 [molybdopterin-synthase sulfur-carrier protein]-C-terminal-Gly-aminoethanethioate + cyclic pyranopterin phosphate + H2O = molybdopterin + 2 [molybdopterin-synthase sulfur-carrier protein]-C-terminal Gly-Gly + 2 H(+)</text>
        <dbReference type="Rhea" id="RHEA:26333"/>
        <dbReference type="Rhea" id="RHEA-COMP:12202"/>
        <dbReference type="Rhea" id="RHEA-COMP:19907"/>
        <dbReference type="ChEBI" id="CHEBI:15377"/>
        <dbReference type="ChEBI" id="CHEBI:15378"/>
        <dbReference type="ChEBI" id="CHEBI:58698"/>
        <dbReference type="ChEBI" id="CHEBI:59648"/>
        <dbReference type="ChEBI" id="CHEBI:90778"/>
        <dbReference type="ChEBI" id="CHEBI:232372"/>
        <dbReference type="EC" id="2.8.1.12"/>
    </reaction>
</comment>
<dbReference type="Pfam" id="PF02391">
    <property type="entry name" value="MoaE"/>
    <property type="match status" value="1"/>
</dbReference>
<protein>
    <recommendedName>
        <fullName evidence="4">Molybdopterin synthase catalytic subunit</fullName>
        <ecNumber evidence="3">2.8.1.12</ecNumber>
    </recommendedName>
    <alternativeName>
        <fullName evidence="9">MPT synthase subunit 2</fullName>
    </alternativeName>
    <alternativeName>
        <fullName evidence="7">Molybdenum cofactor biosynthesis protein E</fullName>
    </alternativeName>
    <alternativeName>
        <fullName evidence="8">Molybdopterin-converting factor large subunit</fullName>
    </alternativeName>
    <alternativeName>
        <fullName evidence="10">Molybdopterin-converting factor subunit 2</fullName>
    </alternativeName>
</protein>
<evidence type="ECO:0000256" key="11">
    <source>
        <dbReference type="ARBA" id="ARBA00049878"/>
    </source>
</evidence>
<evidence type="ECO:0000256" key="4">
    <source>
        <dbReference type="ARBA" id="ARBA00013858"/>
    </source>
</evidence>
<evidence type="ECO:0000256" key="7">
    <source>
        <dbReference type="ARBA" id="ARBA00029745"/>
    </source>
</evidence>
<organism evidence="12 13">
    <name type="scientific">Alteromonas ponticola</name>
    <dbReference type="NCBI Taxonomy" id="2720613"/>
    <lineage>
        <taxon>Bacteria</taxon>
        <taxon>Pseudomonadati</taxon>
        <taxon>Pseudomonadota</taxon>
        <taxon>Gammaproteobacteria</taxon>
        <taxon>Alteromonadales</taxon>
        <taxon>Alteromonadaceae</taxon>
        <taxon>Alteromonas/Salinimonas group</taxon>
        <taxon>Alteromonas</taxon>
    </lineage>
</organism>
<evidence type="ECO:0000313" key="12">
    <source>
        <dbReference type="EMBL" id="NMH61197.1"/>
    </source>
</evidence>
<proteinExistence type="inferred from homology"/>
<evidence type="ECO:0000256" key="10">
    <source>
        <dbReference type="ARBA" id="ARBA00032474"/>
    </source>
</evidence>
<sequence length="150" mass="17035">MVARVQETPINSDYETAELRRLLKLSGAIVTFCGLVRDFNHLGKIEGISLEHYPGMTEKTLLRLAQQAVKRFELEQVRIIHRVGRIDNAETIVWVGCAAVHRQAAFAGAAYIMDILKQDVPLWKKEHYGESSVWVEAKSTDKDAASRWQK</sequence>
<evidence type="ECO:0000256" key="9">
    <source>
        <dbReference type="ARBA" id="ARBA00030781"/>
    </source>
</evidence>
<dbReference type="CDD" id="cd00756">
    <property type="entry name" value="MoaE"/>
    <property type="match status" value="1"/>
</dbReference>
<dbReference type="InterPro" id="IPR036563">
    <property type="entry name" value="MoaE_sf"/>
</dbReference>